<keyword evidence="2" id="KW-0808">Transferase</keyword>
<evidence type="ECO:0000313" key="3">
    <source>
        <dbReference type="Proteomes" id="UP000235653"/>
    </source>
</evidence>
<dbReference type="AlphaFoldDB" id="A0A2P5P864"/>
<keyword evidence="2" id="KW-0489">Methyltransferase</keyword>
<reference evidence="2 3" key="1">
    <citation type="journal article" date="2017" name="ISME J.">
        <title>Grape pomace compost harbors organohalide-respiring Dehalogenimonas species with novel reductive dehalogenase genes.</title>
        <authorList>
            <person name="Yang Y."/>
            <person name="Higgins S.A."/>
            <person name="Yan J."/>
            <person name="Simsir B."/>
            <person name="Chourey K."/>
            <person name="Iyer R."/>
            <person name="Hettich R.L."/>
            <person name="Baldwin B."/>
            <person name="Ogles D.M."/>
            <person name="Loffler F.E."/>
        </authorList>
    </citation>
    <scope>NUCLEOTIDE SEQUENCE [LARGE SCALE GENOMIC DNA]</scope>
    <source>
        <strain evidence="2 3">GP</strain>
    </source>
</reference>
<dbReference type="Pfam" id="PF13649">
    <property type="entry name" value="Methyltransf_25"/>
    <property type="match status" value="1"/>
</dbReference>
<organism evidence="2 3">
    <name type="scientific">Dehalogenimonas etheniformans</name>
    <dbReference type="NCBI Taxonomy" id="1536648"/>
    <lineage>
        <taxon>Bacteria</taxon>
        <taxon>Bacillati</taxon>
        <taxon>Chloroflexota</taxon>
        <taxon>Dehalococcoidia</taxon>
        <taxon>Dehalococcoidales</taxon>
        <taxon>Dehalococcoidaceae</taxon>
        <taxon>Dehalogenimonas</taxon>
    </lineage>
</organism>
<evidence type="ECO:0000259" key="1">
    <source>
        <dbReference type="Pfam" id="PF13649"/>
    </source>
</evidence>
<dbReference type="InterPro" id="IPR029063">
    <property type="entry name" value="SAM-dependent_MTases_sf"/>
</dbReference>
<evidence type="ECO:0000313" key="2">
    <source>
        <dbReference type="EMBL" id="PPD58480.1"/>
    </source>
</evidence>
<sequence>MLLFNRGAFMAEISPEIKTPNYYSVAYWRKWAGLYDRTTKLAFLPFGGEKRFRRKFVAMAKLKDTNQVLDICCGTGSTTAIIAEEVNQGHIIGVDLSPDMLAVARRKVPAQWVGFERASVDALPFGDNSFNAILCSYGLHEIPKEIRAGALKEVFRVLKPGGKFLTLDYNLPRRFPARQAVSVFVRIFEHDTAYRMMKGSLSGEVEASGMRVLCKREALGGMFQIIESVKD</sequence>
<proteinExistence type="predicted"/>
<protein>
    <submittedName>
        <fullName evidence="2">Methyltransferase domain-containing protein</fullName>
    </submittedName>
</protein>
<dbReference type="CDD" id="cd02440">
    <property type="entry name" value="AdoMet_MTases"/>
    <property type="match status" value="1"/>
</dbReference>
<dbReference type="InterPro" id="IPR041698">
    <property type="entry name" value="Methyltransf_25"/>
</dbReference>
<keyword evidence="3" id="KW-1185">Reference proteome</keyword>
<dbReference type="Gene3D" id="3.40.50.150">
    <property type="entry name" value="Vaccinia Virus protein VP39"/>
    <property type="match status" value="1"/>
</dbReference>
<dbReference type="GO" id="GO:0008168">
    <property type="term" value="F:methyltransferase activity"/>
    <property type="evidence" value="ECO:0007669"/>
    <property type="project" value="UniProtKB-KW"/>
</dbReference>
<dbReference type="SUPFAM" id="SSF53335">
    <property type="entry name" value="S-adenosyl-L-methionine-dependent methyltransferases"/>
    <property type="match status" value="1"/>
</dbReference>
<dbReference type="PANTHER" id="PTHR42912">
    <property type="entry name" value="METHYLTRANSFERASE"/>
    <property type="match status" value="1"/>
</dbReference>
<dbReference type="GO" id="GO:0032259">
    <property type="term" value="P:methylation"/>
    <property type="evidence" value="ECO:0007669"/>
    <property type="project" value="UniProtKB-KW"/>
</dbReference>
<dbReference type="EMBL" id="JQAN02000006">
    <property type="protein sequence ID" value="PPD58480.1"/>
    <property type="molecule type" value="Genomic_DNA"/>
</dbReference>
<name>A0A2P5P864_9CHLR</name>
<gene>
    <name evidence="2" type="ORF">JP09_000910</name>
</gene>
<comment type="caution">
    <text evidence="2">The sequence shown here is derived from an EMBL/GenBank/DDBJ whole genome shotgun (WGS) entry which is preliminary data.</text>
</comment>
<dbReference type="Proteomes" id="UP000235653">
    <property type="component" value="Unassembled WGS sequence"/>
</dbReference>
<accession>A0A2P5P864</accession>
<feature type="domain" description="Methyltransferase" evidence="1">
    <location>
        <begin position="68"/>
        <end position="162"/>
    </location>
</feature>
<dbReference type="InterPro" id="IPR050508">
    <property type="entry name" value="Methyltransf_Superfamily"/>
</dbReference>